<dbReference type="PROSITE" id="PS50897">
    <property type="entry name" value="CTLH"/>
    <property type="match status" value="1"/>
</dbReference>
<dbReference type="EMBL" id="AZBU02000002">
    <property type="protein sequence ID" value="TKR96396.1"/>
    <property type="molecule type" value="Genomic_DNA"/>
</dbReference>
<dbReference type="Proteomes" id="UP000298663">
    <property type="component" value="Unassembled WGS sequence"/>
</dbReference>
<comment type="subcellular location">
    <subcellularLocation>
        <location evidence="1">Nucleus matrix</location>
    </subcellularLocation>
</comment>
<dbReference type="GO" id="GO:0043249">
    <property type="term" value="P:erythrocyte maturation"/>
    <property type="evidence" value="ECO:0007669"/>
    <property type="project" value="UniProtKB-KW"/>
</dbReference>
<dbReference type="Pfam" id="PF10607">
    <property type="entry name" value="CTLH"/>
    <property type="match status" value="1"/>
</dbReference>
<evidence type="ECO:0000256" key="3">
    <source>
        <dbReference type="ARBA" id="ARBA00023057"/>
    </source>
</evidence>
<dbReference type="InterPro" id="IPR045098">
    <property type="entry name" value="Fyv10_fam"/>
</dbReference>
<dbReference type="PANTHER" id="PTHR12170">
    <property type="entry name" value="MACROPHAGE ERYTHROBLAST ATTACHER-RELATED"/>
    <property type="match status" value="1"/>
</dbReference>
<evidence type="ECO:0000256" key="2">
    <source>
        <dbReference type="ARBA" id="ARBA00014384"/>
    </source>
</evidence>
<evidence type="ECO:0000259" key="5">
    <source>
        <dbReference type="PROSITE" id="PS50897"/>
    </source>
</evidence>
<dbReference type="STRING" id="34508.A0A4U5PIU7"/>
<dbReference type="GO" id="GO:0005737">
    <property type="term" value="C:cytoplasm"/>
    <property type="evidence" value="ECO:0007669"/>
    <property type="project" value="TreeGrafter"/>
</dbReference>
<feature type="domain" description="CTLH" evidence="5">
    <location>
        <begin position="154"/>
        <end position="211"/>
    </location>
</feature>
<dbReference type="InterPro" id="IPR006594">
    <property type="entry name" value="LisH"/>
</dbReference>
<dbReference type="InterPro" id="IPR006595">
    <property type="entry name" value="CTLH_C"/>
</dbReference>
<dbReference type="GO" id="GO:0043161">
    <property type="term" value="P:proteasome-mediated ubiquitin-dependent protein catabolic process"/>
    <property type="evidence" value="ECO:0007669"/>
    <property type="project" value="InterPro"/>
</dbReference>
<sequence length="339" mass="39420">MTNEVKSLEYSVLKIPYEILNKRFRSSQKEIDKLNHKFEVAAKALDQQIPKDNEPVPLEDVEKHVPAVAERIRAIHTNLVQSVVGEISVAEDMERRLQYFQKAETAQHPAEHGAFKKERIDRMIIEHLYRTGCFKTASMLADSCKLKPVCNDLVYEEVRRVEDGLRNHDLNPCLDWIFDNRSKLRRLQSDFEMDIRIQECIEMMRDNRKVEAMKWVRKCFGHIGNGQWEKRPNLKQVAGMIAAGNKSVYKSYRKMYGEDRWEALIQKFRMESERVFMLSQQSAFSTCLQTGIAALKTPCCMKSVDTNCRCSVCHPDVYDLAEGLPIRHSTQSSVIWDEI</sequence>
<dbReference type="OrthoDB" id="1933455at2759"/>
<evidence type="ECO:0000313" key="7">
    <source>
        <dbReference type="Proteomes" id="UP000298663"/>
    </source>
</evidence>
<keyword evidence="7" id="KW-1185">Reference proteome</keyword>
<accession>A0A4U5PIU7</accession>
<dbReference type="GO" id="GO:0034657">
    <property type="term" value="C:GID complex"/>
    <property type="evidence" value="ECO:0007669"/>
    <property type="project" value="TreeGrafter"/>
</dbReference>
<proteinExistence type="predicted"/>
<reference evidence="6 7" key="1">
    <citation type="journal article" date="2015" name="Genome Biol.">
        <title>Comparative genomics of Steinernema reveals deeply conserved gene regulatory networks.</title>
        <authorList>
            <person name="Dillman A.R."/>
            <person name="Macchietto M."/>
            <person name="Porter C.F."/>
            <person name="Rogers A."/>
            <person name="Williams B."/>
            <person name="Antoshechkin I."/>
            <person name="Lee M.M."/>
            <person name="Goodwin Z."/>
            <person name="Lu X."/>
            <person name="Lewis E.E."/>
            <person name="Goodrich-Blair H."/>
            <person name="Stock S.P."/>
            <person name="Adams B.J."/>
            <person name="Sternberg P.W."/>
            <person name="Mortazavi A."/>
        </authorList>
    </citation>
    <scope>NUCLEOTIDE SEQUENCE [LARGE SCALE GENOMIC DNA]</scope>
    <source>
        <strain evidence="6 7">ALL</strain>
    </source>
</reference>
<evidence type="ECO:0000313" key="6">
    <source>
        <dbReference type="EMBL" id="TKR96396.1"/>
    </source>
</evidence>
<dbReference type="GO" id="GO:0004842">
    <property type="term" value="F:ubiquitin-protein transferase activity"/>
    <property type="evidence" value="ECO:0007669"/>
    <property type="project" value="InterPro"/>
</dbReference>
<protein>
    <recommendedName>
        <fullName evidence="2">E3 ubiquitin-protein transferase MAEA</fullName>
    </recommendedName>
    <alternativeName>
        <fullName evidence="4">Macrophage erythroblast attacher</fullName>
    </alternativeName>
</protein>
<reference evidence="6 7" key="2">
    <citation type="journal article" date="2019" name="G3 (Bethesda)">
        <title>Hybrid Assembly of the Genome of the Entomopathogenic Nematode Steinernema carpocapsae Identifies the X-Chromosome.</title>
        <authorList>
            <person name="Serra L."/>
            <person name="Macchietto M."/>
            <person name="Macias-Munoz A."/>
            <person name="McGill C.J."/>
            <person name="Rodriguez I.M."/>
            <person name="Rodriguez B."/>
            <person name="Murad R."/>
            <person name="Mortazavi A."/>
        </authorList>
    </citation>
    <scope>NUCLEOTIDE SEQUENCE [LARGE SCALE GENOMIC DNA]</scope>
    <source>
        <strain evidence="6 7">ALL</strain>
    </source>
</reference>
<dbReference type="GO" id="GO:0016363">
    <property type="term" value="C:nuclear matrix"/>
    <property type="evidence" value="ECO:0007669"/>
    <property type="project" value="UniProtKB-SubCell"/>
</dbReference>
<gene>
    <name evidence="6" type="ORF">L596_010415</name>
</gene>
<dbReference type="PANTHER" id="PTHR12170:SF2">
    <property type="entry name" value="E3 UBIQUITIN-PROTEIN TRANSFERASE MAEA"/>
    <property type="match status" value="1"/>
</dbReference>
<organism evidence="6 7">
    <name type="scientific">Steinernema carpocapsae</name>
    <name type="common">Entomopathogenic nematode</name>
    <dbReference type="NCBI Taxonomy" id="34508"/>
    <lineage>
        <taxon>Eukaryota</taxon>
        <taxon>Metazoa</taxon>
        <taxon>Ecdysozoa</taxon>
        <taxon>Nematoda</taxon>
        <taxon>Chromadorea</taxon>
        <taxon>Rhabditida</taxon>
        <taxon>Tylenchina</taxon>
        <taxon>Panagrolaimomorpha</taxon>
        <taxon>Strongyloidoidea</taxon>
        <taxon>Steinernematidae</taxon>
        <taxon>Steinernema</taxon>
    </lineage>
</organism>
<dbReference type="SMART" id="SM00668">
    <property type="entry name" value="CTLH"/>
    <property type="match status" value="1"/>
</dbReference>
<dbReference type="InterPro" id="IPR024964">
    <property type="entry name" value="CTLH/CRA"/>
</dbReference>
<dbReference type="PROSITE" id="PS50896">
    <property type="entry name" value="LISH"/>
    <property type="match status" value="1"/>
</dbReference>
<evidence type="ECO:0000256" key="1">
    <source>
        <dbReference type="ARBA" id="ARBA00004109"/>
    </source>
</evidence>
<comment type="caution">
    <text evidence="6">The sequence shown here is derived from an EMBL/GenBank/DDBJ whole genome shotgun (WGS) entry which is preliminary data.</text>
</comment>
<name>A0A4U5PIU7_STECR</name>
<dbReference type="AlphaFoldDB" id="A0A4U5PIU7"/>
<keyword evidence="3" id="KW-0265">Erythrocyte maturation</keyword>
<evidence type="ECO:0000256" key="4">
    <source>
        <dbReference type="ARBA" id="ARBA00029678"/>
    </source>
</evidence>